<reference evidence="1" key="1">
    <citation type="journal article" date="2014" name="Front. Microbiol.">
        <title>High frequency of phylogenetically diverse reductive dehalogenase-homologous genes in deep subseafloor sedimentary metagenomes.</title>
        <authorList>
            <person name="Kawai M."/>
            <person name="Futagami T."/>
            <person name="Toyoda A."/>
            <person name="Takaki Y."/>
            <person name="Nishi S."/>
            <person name="Hori S."/>
            <person name="Arai W."/>
            <person name="Tsubouchi T."/>
            <person name="Morono Y."/>
            <person name="Uchiyama I."/>
            <person name="Ito T."/>
            <person name="Fujiyama A."/>
            <person name="Inagaki F."/>
            <person name="Takami H."/>
        </authorList>
    </citation>
    <scope>NUCLEOTIDE SEQUENCE</scope>
    <source>
        <strain evidence="1">Expedition CK06-06</strain>
    </source>
</reference>
<feature type="non-terminal residue" evidence="1">
    <location>
        <position position="120"/>
    </location>
</feature>
<dbReference type="GO" id="GO:0006229">
    <property type="term" value="P:dUTP biosynthetic process"/>
    <property type="evidence" value="ECO:0007669"/>
    <property type="project" value="InterPro"/>
</dbReference>
<proteinExistence type="predicted"/>
<name>X1T1Y2_9ZZZZ</name>
<sequence>MLLSNLEIHKALDEGRLVIDPEPLPRIKGLRDKYCPYDSHTVDLKLGSEITVPKPSTFAYDFKTSGNIADLIARNSEKHILTENRPYHLTQGQFILAQTLEAITLPIDKGPPYLAARIEG</sequence>
<dbReference type="Pfam" id="PF22769">
    <property type="entry name" value="DCD"/>
    <property type="match status" value="1"/>
</dbReference>
<evidence type="ECO:0000313" key="1">
    <source>
        <dbReference type="EMBL" id="GAI85401.1"/>
    </source>
</evidence>
<dbReference type="Gene3D" id="2.70.40.10">
    <property type="match status" value="1"/>
</dbReference>
<protein>
    <recommendedName>
        <fullName evidence="2">dCTP deaminase</fullName>
    </recommendedName>
</protein>
<dbReference type="SUPFAM" id="SSF51283">
    <property type="entry name" value="dUTPase-like"/>
    <property type="match status" value="1"/>
</dbReference>
<organism evidence="1">
    <name type="scientific">marine sediment metagenome</name>
    <dbReference type="NCBI Taxonomy" id="412755"/>
    <lineage>
        <taxon>unclassified sequences</taxon>
        <taxon>metagenomes</taxon>
        <taxon>ecological metagenomes</taxon>
    </lineage>
</organism>
<dbReference type="EMBL" id="BARW01006018">
    <property type="protein sequence ID" value="GAI85401.1"/>
    <property type="molecule type" value="Genomic_DNA"/>
</dbReference>
<dbReference type="GO" id="GO:0008829">
    <property type="term" value="F:dCTP deaminase activity"/>
    <property type="evidence" value="ECO:0007669"/>
    <property type="project" value="InterPro"/>
</dbReference>
<accession>X1T1Y2</accession>
<dbReference type="InterPro" id="IPR011962">
    <property type="entry name" value="dCTP_deaminase"/>
</dbReference>
<dbReference type="AlphaFoldDB" id="X1T1Y2"/>
<comment type="caution">
    <text evidence="1">The sequence shown here is derived from an EMBL/GenBank/DDBJ whole genome shotgun (WGS) entry which is preliminary data.</text>
</comment>
<evidence type="ECO:0008006" key="2">
    <source>
        <dbReference type="Google" id="ProtNLM"/>
    </source>
</evidence>
<dbReference type="InterPro" id="IPR036157">
    <property type="entry name" value="dUTPase-like_sf"/>
</dbReference>
<gene>
    <name evidence="1" type="ORF">S12H4_12586</name>
</gene>